<keyword evidence="3" id="KW-0540">Nuclease</keyword>
<gene>
    <name evidence="8" type="ORF">HDID_LOCUS10873</name>
</gene>
<sequence length="111" mass="12934">MSSSEQNYCATKHELLGVKTFLEHFRRYLLGPREFILRTDHKALTWVHSYKDPEGLIACWREILAEYHYKLEHRPGTKHGNADAMSRIPRDPPRVATIRFSDHGSAEWADA</sequence>
<evidence type="ECO:0000313" key="9">
    <source>
        <dbReference type="Proteomes" id="UP000274504"/>
    </source>
</evidence>
<dbReference type="GO" id="GO:0016787">
    <property type="term" value="F:hydrolase activity"/>
    <property type="evidence" value="ECO:0007669"/>
    <property type="project" value="UniProtKB-KW"/>
</dbReference>
<dbReference type="InterPro" id="IPR041373">
    <property type="entry name" value="RT_RNaseH"/>
</dbReference>
<keyword evidence="1" id="KW-0808">Transferase</keyword>
<dbReference type="STRING" id="6216.A0A0R3SYN0"/>
<accession>A0A0R3SYN0</accession>
<dbReference type="OrthoDB" id="116078at2759"/>
<reference evidence="8 9" key="2">
    <citation type="submission" date="2018-11" db="EMBL/GenBank/DDBJ databases">
        <authorList>
            <consortium name="Pathogen Informatics"/>
        </authorList>
    </citation>
    <scope>NUCLEOTIDE SEQUENCE [LARGE SCALE GENOMIC DNA]</scope>
</reference>
<evidence type="ECO:0000256" key="1">
    <source>
        <dbReference type="ARBA" id="ARBA00022679"/>
    </source>
</evidence>
<protein>
    <submittedName>
        <fullName evidence="10">RT_RNaseH domain-containing protein</fullName>
    </submittedName>
</protein>
<keyword evidence="2" id="KW-0548">Nucleotidyltransferase</keyword>
<evidence type="ECO:0000313" key="10">
    <source>
        <dbReference type="WBParaSite" id="HDID_0001087501-mRNA-1"/>
    </source>
</evidence>
<dbReference type="InterPro" id="IPR050951">
    <property type="entry name" value="Retrovirus_Pol_polyprotein"/>
</dbReference>
<organism evidence="10">
    <name type="scientific">Hymenolepis diminuta</name>
    <name type="common">Rat tapeworm</name>
    <dbReference type="NCBI Taxonomy" id="6216"/>
    <lineage>
        <taxon>Eukaryota</taxon>
        <taxon>Metazoa</taxon>
        <taxon>Spiralia</taxon>
        <taxon>Lophotrochozoa</taxon>
        <taxon>Platyhelminthes</taxon>
        <taxon>Cestoda</taxon>
        <taxon>Eucestoda</taxon>
        <taxon>Cyclophyllidea</taxon>
        <taxon>Hymenolepididae</taxon>
        <taxon>Hymenolepis</taxon>
    </lineage>
</organism>
<dbReference type="EMBL" id="UYSG01012050">
    <property type="protein sequence ID" value="VDL64213.1"/>
    <property type="molecule type" value="Genomic_DNA"/>
</dbReference>
<dbReference type="Proteomes" id="UP000274504">
    <property type="component" value="Unassembled WGS sequence"/>
</dbReference>
<dbReference type="GO" id="GO:0003964">
    <property type="term" value="F:RNA-directed DNA polymerase activity"/>
    <property type="evidence" value="ECO:0007669"/>
    <property type="project" value="UniProtKB-KW"/>
</dbReference>
<evidence type="ECO:0000259" key="7">
    <source>
        <dbReference type="Pfam" id="PF17917"/>
    </source>
</evidence>
<dbReference type="WBParaSite" id="HDID_0001087501-mRNA-1">
    <property type="protein sequence ID" value="HDID_0001087501-mRNA-1"/>
    <property type="gene ID" value="HDID_0001087501"/>
</dbReference>
<evidence type="ECO:0000256" key="5">
    <source>
        <dbReference type="ARBA" id="ARBA00022801"/>
    </source>
</evidence>
<evidence type="ECO:0000313" key="8">
    <source>
        <dbReference type="EMBL" id="VDL64213.1"/>
    </source>
</evidence>
<dbReference type="PANTHER" id="PTHR37984">
    <property type="entry name" value="PROTEIN CBG26694"/>
    <property type="match status" value="1"/>
</dbReference>
<dbReference type="SUPFAM" id="SSF56672">
    <property type="entry name" value="DNA/RNA polymerases"/>
    <property type="match status" value="1"/>
</dbReference>
<keyword evidence="5" id="KW-0378">Hydrolase</keyword>
<feature type="domain" description="Reverse transcriptase RNase H-like" evidence="7">
    <location>
        <begin position="2"/>
        <end position="67"/>
    </location>
</feature>
<dbReference type="GO" id="GO:0004519">
    <property type="term" value="F:endonuclease activity"/>
    <property type="evidence" value="ECO:0007669"/>
    <property type="project" value="UniProtKB-KW"/>
</dbReference>
<keyword evidence="6" id="KW-0695">RNA-directed DNA polymerase</keyword>
<dbReference type="PANTHER" id="PTHR37984:SF5">
    <property type="entry name" value="PROTEIN NYNRIN-LIKE"/>
    <property type="match status" value="1"/>
</dbReference>
<name>A0A0R3SYN0_HYMDI</name>
<evidence type="ECO:0000256" key="6">
    <source>
        <dbReference type="ARBA" id="ARBA00022918"/>
    </source>
</evidence>
<reference evidence="10" key="1">
    <citation type="submission" date="2017-02" db="UniProtKB">
        <authorList>
            <consortium name="WormBaseParasite"/>
        </authorList>
    </citation>
    <scope>IDENTIFICATION</scope>
</reference>
<proteinExistence type="predicted"/>
<dbReference type="InterPro" id="IPR043502">
    <property type="entry name" value="DNA/RNA_pol_sf"/>
</dbReference>
<evidence type="ECO:0000256" key="2">
    <source>
        <dbReference type="ARBA" id="ARBA00022695"/>
    </source>
</evidence>
<evidence type="ECO:0000256" key="4">
    <source>
        <dbReference type="ARBA" id="ARBA00022759"/>
    </source>
</evidence>
<dbReference type="Pfam" id="PF17917">
    <property type="entry name" value="RT_RNaseH"/>
    <property type="match status" value="1"/>
</dbReference>
<dbReference type="CDD" id="cd09274">
    <property type="entry name" value="RNase_HI_RT_Ty3"/>
    <property type="match status" value="1"/>
</dbReference>
<dbReference type="AlphaFoldDB" id="A0A0R3SYN0"/>
<evidence type="ECO:0000256" key="3">
    <source>
        <dbReference type="ARBA" id="ARBA00022722"/>
    </source>
</evidence>
<keyword evidence="4" id="KW-0255">Endonuclease</keyword>